<evidence type="ECO:0000256" key="4">
    <source>
        <dbReference type="ARBA" id="ARBA00022679"/>
    </source>
</evidence>
<feature type="binding site" evidence="11">
    <location>
        <position position="168"/>
    </location>
    <ligand>
        <name>[4Fe-4S] cluster</name>
        <dbReference type="ChEBI" id="CHEBI:49883"/>
    </ligand>
</feature>
<dbReference type="InterPro" id="IPR001566">
    <property type="entry name" value="23S_rRNA_MeTrfase_RlmD"/>
</dbReference>
<dbReference type="NCBIfam" id="TIGR00479">
    <property type="entry name" value="rumA"/>
    <property type="match status" value="1"/>
</dbReference>
<evidence type="ECO:0000313" key="15">
    <source>
        <dbReference type="EMBL" id="PHI29789.1"/>
    </source>
</evidence>
<dbReference type="OrthoDB" id="9804590at2"/>
<dbReference type="InterPro" id="IPR012340">
    <property type="entry name" value="NA-bd_OB-fold"/>
</dbReference>
<accession>A0A2C6CSZ3</accession>
<dbReference type="PROSITE" id="PS01230">
    <property type="entry name" value="TRMA_1"/>
    <property type="match status" value="1"/>
</dbReference>
<evidence type="ECO:0000256" key="10">
    <source>
        <dbReference type="ARBA" id="ARBA00059995"/>
    </source>
</evidence>
<feature type="active site" evidence="13">
    <location>
        <position position="395"/>
    </location>
</feature>
<dbReference type="GO" id="GO:0003723">
    <property type="term" value="F:RNA binding"/>
    <property type="evidence" value="ECO:0007669"/>
    <property type="project" value="InterPro"/>
</dbReference>
<feature type="domain" description="TRAM" evidence="14">
    <location>
        <begin position="8"/>
        <end position="68"/>
    </location>
</feature>
<evidence type="ECO:0000256" key="3">
    <source>
        <dbReference type="ARBA" id="ARBA00022603"/>
    </source>
</evidence>
<evidence type="ECO:0000256" key="1">
    <source>
        <dbReference type="ARBA" id="ARBA00022485"/>
    </source>
</evidence>
<dbReference type="FunFam" id="2.40.50.140:FF:000097">
    <property type="entry name" value="23S rRNA (uracil(1939)-C(5))-methyltransferase RlmD"/>
    <property type="match status" value="1"/>
</dbReference>
<evidence type="ECO:0000256" key="9">
    <source>
        <dbReference type="ARBA" id="ARBA00052756"/>
    </source>
</evidence>
<keyword evidence="8 11" id="KW-0411">Iron-sulfur</keyword>
<dbReference type="RefSeq" id="WP_029096603.1">
    <property type="nucleotide sequence ID" value="NZ_PDDX01000001.1"/>
</dbReference>
<proteinExistence type="inferred from homology"/>
<comment type="caution">
    <text evidence="15">The sequence shown here is derived from an EMBL/GenBank/DDBJ whole genome shotgun (WGS) entry which is preliminary data.</text>
</comment>
<feature type="active site" description="Nucleophile" evidence="11 12">
    <location>
        <position position="395"/>
    </location>
</feature>
<dbReference type="GO" id="GO:0051539">
    <property type="term" value="F:4 iron, 4 sulfur cluster binding"/>
    <property type="evidence" value="ECO:0007669"/>
    <property type="project" value="UniProtKB-KW"/>
</dbReference>
<comment type="catalytic activity">
    <reaction evidence="9 11">
        <text>uridine(1939) in 23S rRNA + S-adenosyl-L-methionine = 5-methyluridine(1939) in 23S rRNA + S-adenosyl-L-homocysteine + H(+)</text>
        <dbReference type="Rhea" id="RHEA:42908"/>
        <dbReference type="Rhea" id="RHEA-COMP:10278"/>
        <dbReference type="Rhea" id="RHEA-COMP:10279"/>
        <dbReference type="ChEBI" id="CHEBI:15378"/>
        <dbReference type="ChEBI" id="CHEBI:57856"/>
        <dbReference type="ChEBI" id="CHEBI:59789"/>
        <dbReference type="ChEBI" id="CHEBI:65315"/>
        <dbReference type="ChEBI" id="CHEBI:74447"/>
        <dbReference type="EC" id="2.1.1.190"/>
    </reaction>
</comment>
<feature type="binding site" evidence="11">
    <location>
        <position position="348"/>
    </location>
    <ligand>
        <name>S-adenosyl-L-methionine</name>
        <dbReference type="ChEBI" id="CHEBI:59789"/>
    </ligand>
</feature>
<evidence type="ECO:0000256" key="7">
    <source>
        <dbReference type="ARBA" id="ARBA00023004"/>
    </source>
</evidence>
<sequence length="443" mass="49193">MAQFYSSSPRKATQQTIIVTPHELDSLGQGVARHEGKTIFISGALPGEQVEAVIYENKRNYSKAKTKKILSPSDQRVTAACAYYEVCGGCNQQHASSALQQSNKSHALGQLFMRETGLLPRQGEVISGSAYGYRRRARLGLQYHVKQKRLQMGFRQRASNDLVEITQCPIMVNQLEQLLVPLRRCLSSLSAIKKLGHAELVLADNGPLLVLRHLAALSDDDRQILLQFAQQHHLSIYLAGDSDRLERLTGSDPYYRVDDLELGFNPRDFIQVNASVNQLMVAQALEWLDIQASDRVLDLFCGMGNFTLPIAKRARQVIGVEGVASLVRTGQKNAQINGLTNVEFMHHNLEQDVSCQPWAGQGFNKILLDPARAGAAEAIPQMVKLQPERIVYVSCNPQTLVSDTKLLLSSGYGLTQLRMLDMFPQTGHIESIALFVKKSFAHS</sequence>
<dbReference type="PANTHER" id="PTHR11061:SF49">
    <property type="entry name" value="23S RRNA (URACIL(1939)-C(5))-METHYLTRANSFERASE RLMD"/>
    <property type="match status" value="1"/>
</dbReference>
<dbReference type="InterPro" id="IPR029063">
    <property type="entry name" value="SAM-dependent_MTases_sf"/>
</dbReference>
<keyword evidence="16" id="KW-1185">Reference proteome</keyword>
<dbReference type="PROSITE" id="PS01231">
    <property type="entry name" value="TRMA_2"/>
    <property type="match status" value="1"/>
</dbReference>
<dbReference type="Gene3D" id="2.40.50.1070">
    <property type="match status" value="1"/>
</dbReference>
<keyword evidence="5 11" id="KW-0949">S-adenosyl-L-methionine</keyword>
<dbReference type="InterPro" id="IPR010280">
    <property type="entry name" value="U5_MeTrfase_fam"/>
</dbReference>
<dbReference type="GO" id="GO:0070475">
    <property type="term" value="P:rRNA base methylation"/>
    <property type="evidence" value="ECO:0007669"/>
    <property type="project" value="TreeGrafter"/>
</dbReference>
<evidence type="ECO:0000313" key="16">
    <source>
        <dbReference type="Proteomes" id="UP000224974"/>
    </source>
</evidence>
<keyword evidence="1 11" id="KW-0004">4Fe-4S</keyword>
<dbReference type="Gene3D" id="3.40.50.150">
    <property type="entry name" value="Vaccinia Virus protein VP39"/>
    <property type="match status" value="1"/>
</dbReference>
<dbReference type="EMBL" id="PDDX01000001">
    <property type="protein sequence ID" value="PHI29789.1"/>
    <property type="molecule type" value="Genomic_DNA"/>
</dbReference>
<dbReference type="FunFam" id="3.40.50.150:FF:000009">
    <property type="entry name" value="23S rRNA (Uracil(1939)-C(5))-methyltransferase RlmD"/>
    <property type="match status" value="1"/>
</dbReference>
<keyword evidence="7 11" id="KW-0408">Iron</keyword>
<feature type="binding site" evidence="11">
    <location>
        <position position="90"/>
    </location>
    <ligand>
        <name>[4Fe-4S] cluster</name>
        <dbReference type="ChEBI" id="CHEBI:49883"/>
    </ligand>
</feature>
<dbReference type="Gene3D" id="2.40.50.140">
    <property type="entry name" value="Nucleic acid-binding proteins"/>
    <property type="match status" value="1"/>
</dbReference>
<dbReference type="EC" id="2.1.1.190" evidence="11"/>
<evidence type="ECO:0000256" key="11">
    <source>
        <dbReference type="HAMAP-Rule" id="MF_01010"/>
    </source>
</evidence>
<keyword evidence="4 11" id="KW-0808">Transferase</keyword>
<feature type="binding site" evidence="11 12">
    <location>
        <position position="271"/>
    </location>
    <ligand>
        <name>S-adenosyl-L-methionine</name>
        <dbReference type="ChEBI" id="CHEBI:59789"/>
    </ligand>
</feature>
<evidence type="ECO:0000256" key="6">
    <source>
        <dbReference type="ARBA" id="ARBA00022723"/>
    </source>
</evidence>
<dbReference type="PROSITE" id="PS50926">
    <property type="entry name" value="TRAM"/>
    <property type="match status" value="1"/>
</dbReference>
<dbReference type="GO" id="GO:0070041">
    <property type="term" value="F:rRNA (uridine-C5-)-methyltransferase activity"/>
    <property type="evidence" value="ECO:0007669"/>
    <property type="project" value="UniProtKB-UniRule"/>
</dbReference>
<evidence type="ECO:0000259" key="14">
    <source>
        <dbReference type="PROSITE" id="PS50926"/>
    </source>
</evidence>
<feature type="binding site" evidence="11">
    <location>
        <position position="305"/>
    </location>
    <ligand>
        <name>S-adenosyl-L-methionine</name>
        <dbReference type="ChEBI" id="CHEBI:59789"/>
    </ligand>
</feature>
<keyword evidence="3 11" id="KW-0489">Methyltransferase</keyword>
<dbReference type="InterPro" id="IPR002792">
    <property type="entry name" value="TRAM_dom"/>
</dbReference>
<dbReference type="InterPro" id="IPR030390">
    <property type="entry name" value="MeTrfase_TrmA_AS"/>
</dbReference>
<evidence type="ECO:0000256" key="5">
    <source>
        <dbReference type="ARBA" id="ARBA00022691"/>
    </source>
</evidence>
<dbReference type="NCBIfam" id="NF009639">
    <property type="entry name" value="PRK13168.1"/>
    <property type="match status" value="1"/>
</dbReference>
<evidence type="ECO:0000256" key="12">
    <source>
        <dbReference type="PROSITE-ProRule" id="PRU01024"/>
    </source>
</evidence>
<protein>
    <recommendedName>
        <fullName evidence="11">23S rRNA (uracil(1939)-C(5))-methyltransferase RlmD</fullName>
        <ecNumber evidence="11">2.1.1.190</ecNumber>
    </recommendedName>
    <alternativeName>
        <fullName evidence="11">23S rRNA(m5U1939)-methyltransferase</fullName>
    </alternativeName>
</protein>
<dbReference type="InterPro" id="IPR030391">
    <property type="entry name" value="MeTrfase_TrmA_CS"/>
</dbReference>
<evidence type="ECO:0000256" key="8">
    <source>
        <dbReference type="ARBA" id="ARBA00023014"/>
    </source>
</evidence>
<dbReference type="Proteomes" id="UP000224974">
    <property type="component" value="Unassembled WGS sequence"/>
</dbReference>
<evidence type="ECO:0000256" key="13">
    <source>
        <dbReference type="PROSITE-ProRule" id="PRU10015"/>
    </source>
</evidence>
<dbReference type="SUPFAM" id="SSF50249">
    <property type="entry name" value="Nucleic acid-binding proteins"/>
    <property type="match status" value="1"/>
</dbReference>
<gene>
    <name evidence="11" type="primary">rlmD</name>
    <name evidence="15" type="ORF">CRN84_10785</name>
</gene>
<comment type="function">
    <text evidence="10 11">Catalyzes the formation of 5-methyl-uridine at position 1939 (m5U1939) in 23S rRNA.</text>
</comment>
<feature type="binding site" evidence="11 12">
    <location>
        <position position="321"/>
    </location>
    <ligand>
        <name>S-adenosyl-L-methionine</name>
        <dbReference type="ChEBI" id="CHEBI:59789"/>
    </ligand>
</feature>
<dbReference type="GO" id="GO:0005506">
    <property type="term" value="F:iron ion binding"/>
    <property type="evidence" value="ECO:0007669"/>
    <property type="project" value="UniProtKB-UniRule"/>
</dbReference>
<dbReference type="AlphaFoldDB" id="A0A2C6CSZ3"/>
<organism evidence="15 16">
    <name type="scientific">Budvicia aquatica</name>
    <dbReference type="NCBI Taxonomy" id="82979"/>
    <lineage>
        <taxon>Bacteria</taxon>
        <taxon>Pseudomonadati</taxon>
        <taxon>Pseudomonadota</taxon>
        <taxon>Gammaproteobacteria</taxon>
        <taxon>Enterobacterales</taxon>
        <taxon>Budviciaceae</taxon>
        <taxon>Budvicia</taxon>
    </lineage>
</organism>
<dbReference type="CDD" id="cd02440">
    <property type="entry name" value="AdoMet_MTases"/>
    <property type="match status" value="1"/>
</dbReference>
<reference evidence="16" key="1">
    <citation type="submission" date="2017-09" db="EMBL/GenBank/DDBJ databases">
        <title>FDA dAtabase for Regulatory Grade micrObial Sequences (FDA-ARGOS): Supporting development and validation of Infectious Disease Dx tests.</title>
        <authorList>
            <person name="Minogue T."/>
            <person name="Wolcott M."/>
            <person name="Wasieloski L."/>
            <person name="Aguilar W."/>
            <person name="Moore D."/>
            <person name="Tallon L."/>
            <person name="Sadzewicz L."/>
            <person name="Ott S."/>
            <person name="Zhao X."/>
            <person name="Nagaraj S."/>
            <person name="Vavikolanu K."/>
            <person name="Aluvathingal J."/>
            <person name="Nadendla S."/>
            <person name="Sichtig H."/>
        </authorList>
    </citation>
    <scope>NUCLEOTIDE SEQUENCE [LARGE SCALE GENOMIC DNA]</scope>
    <source>
        <strain evidence="16">FDAARGOS_387</strain>
    </source>
</reference>
<feature type="binding site" evidence="11 12">
    <location>
        <position position="300"/>
    </location>
    <ligand>
        <name>S-adenosyl-L-methionine</name>
        <dbReference type="ChEBI" id="CHEBI:59789"/>
    </ligand>
</feature>
<keyword evidence="6 11" id="KW-0479">Metal-binding</keyword>
<dbReference type="STRING" id="1111728.GCA_000427805_01910"/>
<dbReference type="Pfam" id="PF01938">
    <property type="entry name" value="TRAM"/>
    <property type="match status" value="1"/>
</dbReference>
<name>A0A2C6CSZ3_9GAMM</name>
<keyword evidence="2 11" id="KW-0698">rRNA processing</keyword>
<dbReference type="HAMAP" id="MF_01010">
    <property type="entry name" value="23SrRNA_methyltr_RlmD"/>
    <property type="match status" value="1"/>
</dbReference>
<dbReference type="PROSITE" id="PS51687">
    <property type="entry name" value="SAM_MT_RNA_M5U"/>
    <property type="match status" value="1"/>
</dbReference>
<feature type="binding site" evidence="11">
    <location>
        <position position="87"/>
    </location>
    <ligand>
        <name>[4Fe-4S] cluster</name>
        <dbReference type="ChEBI" id="CHEBI:49883"/>
    </ligand>
</feature>
<feature type="binding site" evidence="11 12">
    <location>
        <position position="369"/>
    </location>
    <ligand>
        <name>S-adenosyl-L-methionine</name>
        <dbReference type="ChEBI" id="CHEBI:59789"/>
    </ligand>
</feature>
<comment type="similarity">
    <text evidence="11">Belongs to the class I-like SAM-binding methyltransferase superfamily. RNA M5U methyltransferase family. RlmD subfamily.</text>
</comment>
<dbReference type="Pfam" id="PF05958">
    <property type="entry name" value="tRNA_U5-meth_tr"/>
    <property type="match status" value="1"/>
</dbReference>
<evidence type="ECO:0000256" key="2">
    <source>
        <dbReference type="ARBA" id="ARBA00022552"/>
    </source>
</evidence>
<feature type="binding site" evidence="11">
    <location>
        <position position="81"/>
    </location>
    <ligand>
        <name>[4Fe-4S] cluster</name>
        <dbReference type="ChEBI" id="CHEBI:49883"/>
    </ligand>
</feature>
<dbReference type="SUPFAM" id="SSF53335">
    <property type="entry name" value="S-adenosyl-L-methionine-dependent methyltransferases"/>
    <property type="match status" value="1"/>
</dbReference>
<dbReference type="PANTHER" id="PTHR11061">
    <property type="entry name" value="RNA M5U METHYLTRANSFERASE"/>
    <property type="match status" value="1"/>
</dbReference>